<dbReference type="RefSeq" id="WP_085378915.1">
    <property type="nucleotide sequence ID" value="NZ_CP020612.1"/>
</dbReference>
<dbReference type="OrthoDB" id="9786503at2"/>
<dbReference type="SUPFAM" id="SSF51905">
    <property type="entry name" value="FAD/NAD(P)-binding domain"/>
    <property type="match status" value="1"/>
</dbReference>
<evidence type="ECO:0000256" key="3">
    <source>
        <dbReference type="ARBA" id="ARBA00023002"/>
    </source>
</evidence>
<organism evidence="5 6">
    <name type="scientific">Paracoccus contaminans</name>
    <dbReference type="NCBI Taxonomy" id="1945662"/>
    <lineage>
        <taxon>Bacteria</taxon>
        <taxon>Pseudomonadati</taxon>
        <taxon>Pseudomonadota</taxon>
        <taxon>Alphaproteobacteria</taxon>
        <taxon>Rhodobacterales</taxon>
        <taxon>Paracoccaceae</taxon>
        <taxon>Paracoccus</taxon>
    </lineage>
</organism>
<dbReference type="AlphaFoldDB" id="A0A1W6CZA1"/>
<evidence type="ECO:0000256" key="1">
    <source>
        <dbReference type="ARBA" id="ARBA00018719"/>
    </source>
</evidence>
<dbReference type="InterPro" id="IPR023753">
    <property type="entry name" value="FAD/NAD-binding_dom"/>
</dbReference>
<dbReference type="KEGG" id="pcon:B0A89_11760"/>
<proteinExistence type="predicted"/>
<evidence type="ECO:0000313" key="5">
    <source>
        <dbReference type="EMBL" id="ARJ70197.1"/>
    </source>
</evidence>
<dbReference type="GO" id="GO:0016491">
    <property type="term" value="F:oxidoreductase activity"/>
    <property type="evidence" value="ECO:0007669"/>
    <property type="project" value="UniProtKB-KW"/>
</dbReference>
<dbReference type="EMBL" id="CP020612">
    <property type="protein sequence ID" value="ARJ70197.1"/>
    <property type="molecule type" value="Genomic_DNA"/>
</dbReference>
<dbReference type="InterPro" id="IPR036188">
    <property type="entry name" value="FAD/NAD-bd_sf"/>
</dbReference>
<keyword evidence="2" id="KW-0285">Flavoprotein</keyword>
<keyword evidence="6" id="KW-1185">Reference proteome</keyword>
<gene>
    <name evidence="5" type="ORF">B0A89_11760</name>
</gene>
<dbReference type="Proteomes" id="UP000193017">
    <property type="component" value="Chromosome"/>
</dbReference>
<dbReference type="PRINTS" id="PR00469">
    <property type="entry name" value="PNDRDTASEII"/>
</dbReference>
<evidence type="ECO:0000256" key="2">
    <source>
        <dbReference type="ARBA" id="ARBA00022630"/>
    </source>
</evidence>
<evidence type="ECO:0000313" key="6">
    <source>
        <dbReference type="Proteomes" id="UP000193017"/>
    </source>
</evidence>
<protein>
    <recommendedName>
        <fullName evidence="1">Thioredoxin reductase</fullName>
    </recommendedName>
</protein>
<dbReference type="PANTHER" id="PTHR48105">
    <property type="entry name" value="THIOREDOXIN REDUCTASE 1-RELATED-RELATED"/>
    <property type="match status" value="1"/>
</dbReference>
<sequence length="320" mass="33007">MADHLSSDDGEQPGRPGPIDCLIVGGGPAGLTAAIYLARFRRSVVIVDGGQGRTRMIPRARNQAGYPGGIVGTDLLDNMAAQAREYGARLLAGEVSGIRPEGALFAADTTAGAFCARAVLLATGVVNHRPPLDEAVHADAVARGLLRYCPICDGFEQTGRRIGVLGGNRHGLAEALFLLTYSPQITLLSLTGEALTADERAQAEAAGIRIIEAPVSAFSFGEAAVTLTLADGGTVTVDTLYAALGSHTRNALGKDLGTALAGGQCFETDPHQRTNIPGIYAAGDAVEGLDQISVAMGTGARAAVAIHNDLRARDGQTLED</sequence>
<keyword evidence="3" id="KW-0560">Oxidoreductase</keyword>
<dbReference type="InterPro" id="IPR050097">
    <property type="entry name" value="Ferredoxin-NADP_redctase_2"/>
</dbReference>
<evidence type="ECO:0000259" key="4">
    <source>
        <dbReference type="Pfam" id="PF07992"/>
    </source>
</evidence>
<name>A0A1W6CZA1_9RHOB</name>
<dbReference type="STRING" id="1945662.B0A89_11760"/>
<dbReference type="PRINTS" id="PR00368">
    <property type="entry name" value="FADPNR"/>
</dbReference>
<feature type="domain" description="FAD/NAD(P)-binding" evidence="4">
    <location>
        <begin position="20"/>
        <end position="299"/>
    </location>
</feature>
<dbReference type="Gene3D" id="3.50.50.60">
    <property type="entry name" value="FAD/NAD(P)-binding domain"/>
    <property type="match status" value="2"/>
</dbReference>
<dbReference type="Pfam" id="PF07992">
    <property type="entry name" value="Pyr_redox_2"/>
    <property type="match status" value="1"/>
</dbReference>
<accession>A0A1W6CZA1</accession>
<reference evidence="5 6" key="1">
    <citation type="submission" date="2017-03" db="EMBL/GenBank/DDBJ databases">
        <title>Genome sequence of Paracoccus contaminans isolated from a water microcosm.</title>
        <authorList>
            <person name="Aurass P."/>
            <person name="Karste S."/>
            <person name="Trost E."/>
            <person name="Glaeser S.P."/>
            <person name="Kaempfer P."/>
            <person name="Flieger A."/>
        </authorList>
    </citation>
    <scope>NUCLEOTIDE SEQUENCE [LARGE SCALE GENOMIC DNA]</scope>
    <source>
        <strain evidence="6">RKI 16-01929T\LMG 29738T\CCM 8701T\CIP 111112T</strain>
    </source>
</reference>